<evidence type="ECO:0000313" key="2">
    <source>
        <dbReference type="EMBL" id="KUJ09456.1"/>
    </source>
</evidence>
<sequence>IPDLDAQVECSLICTTLSACDEDFIDHYTALSYVWGNAKLKKIILVEGLAFDVTLNLDVALRHMRDHERKRLIWADAICINQSDTAERNQQVAQMGKVYQGARHTTIFLGEATPDSDLIIDALRDEHLTHNFDKRLPWDSMYDRPWFFRVWVFQELMLSRDPWIQCGKKCVRWRQLFQAVGTNVDPFSSFWSSVVHMSEERRRISAYTWKQLLHCHSPYQDGTDALSALEGFDIALLSTLEARRGFGLLDPRDMLFAHRSCLGTGLPDWQLHELLDVDYEKTCARVYTDVAKYLVTTPSFKASPLKLL</sequence>
<dbReference type="GeneID" id="28831292"/>
<dbReference type="InParanoid" id="A0A132BAP2"/>
<keyword evidence="3" id="KW-1185">Reference proteome</keyword>
<evidence type="ECO:0000313" key="3">
    <source>
        <dbReference type="Proteomes" id="UP000070700"/>
    </source>
</evidence>
<dbReference type="STRING" id="149040.A0A132BAP2"/>
<name>A0A132BAP2_MOLSC</name>
<dbReference type="Proteomes" id="UP000070700">
    <property type="component" value="Unassembled WGS sequence"/>
</dbReference>
<dbReference type="OrthoDB" id="2157530at2759"/>
<dbReference type="InterPro" id="IPR052895">
    <property type="entry name" value="HetReg/Transcr_Mod"/>
</dbReference>
<dbReference type="RefSeq" id="XP_018063811.1">
    <property type="nucleotide sequence ID" value="XM_018221566.1"/>
</dbReference>
<reference evidence="2 3" key="1">
    <citation type="submission" date="2015-10" db="EMBL/GenBank/DDBJ databases">
        <title>Full genome of DAOMC 229536 Phialocephala scopiformis, a fungal endophyte of spruce producing the potent anti-insectan compound rugulosin.</title>
        <authorList>
            <consortium name="DOE Joint Genome Institute"/>
            <person name="Walker A.K."/>
            <person name="Frasz S.L."/>
            <person name="Seifert K.A."/>
            <person name="Miller J.D."/>
            <person name="Mondo S.J."/>
            <person name="Labutti K."/>
            <person name="Lipzen A."/>
            <person name="Dockter R."/>
            <person name="Kennedy M."/>
            <person name="Grigoriev I.V."/>
            <person name="Spatafora J.W."/>
        </authorList>
    </citation>
    <scope>NUCLEOTIDE SEQUENCE [LARGE SCALE GENOMIC DNA]</scope>
    <source>
        <strain evidence="2 3">CBS 120377</strain>
    </source>
</reference>
<dbReference type="PANTHER" id="PTHR24148">
    <property type="entry name" value="ANKYRIN REPEAT DOMAIN-CONTAINING PROTEIN 39 HOMOLOG-RELATED"/>
    <property type="match status" value="1"/>
</dbReference>
<gene>
    <name evidence="2" type="ORF">LY89DRAFT_762078</name>
</gene>
<dbReference type="EMBL" id="KQ947432">
    <property type="protein sequence ID" value="KUJ09456.1"/>
    <property type="molecule type" value="Genomic_DNA"/>
</dbReference>
<dbReference type="PANTHER" id="PTHR24148:SF73">
    <property type="entry name" value="HET DOMAIN PROTEIN (AFU_ORTHOLOGUE AFUA_8G01020)"/>
    <property type="match status" value="1"/>
</dbReference>
<accession>A0A132BAP2</accession>
<dbReference type="InterPro" id="IPR010730">
    <property type="entry name" value="HET"/>
</dbReference>
<organism evidence="2 3">
    <name type="scientific">Mollisia scopiformis</name>
    <name type="common">Conifer needle endophyte fungus</name>
    <name type="synonym">Phialocephala scopiformis</name>
    <dbReference type="NCBI Taxonomy" id="149040"/>
    <lineage>
        <taxon>Eukaryota</taxon>
        <taxon>Fungi</taxon>
        <taxon>Dikarya</taxon>
        <taxon>Ascomycota</taxon>
        <taxon>Pezizomycotina</taxon>
        <taxon>Leotiomycetes</taxon>
        <taxon>Helotiales</taxon>
        <taxon>Mollisiaceae</taxon>
        <taxon>Mollisia</taxon>
    </lineage>
</organism>
<evidence type="ECO:0000259" key="1">
    <source>
        <dbReference type="Pfam" id="PF06985"/>
    </source>
</evidence>
<feature type="non-terminal residue" evidence="2">
    <location>
        <position position="1"/>
    </location>
</feature>
<protein>
    <submittedName>
        <fullName evidence="2">HET-domain-containing protein</fullName>
    </submittedName>
</protein>
<proteinExistence type="predicted"/>
<dbReference type="AlphaFoldDB" id="A0A132BAP2"/>
<feature type="domain" description="Heterokaryon incompatibility" evidence="1">
    <location>
        <begin position="28"/>
        <end position="155"/>
    </location>
</feature>
<dbReference type="Pfam" id="PF06985">
    <property type="entry name" value="HET"/>
    <property type="match status" value="1"/>
</dbReference>
<dbReference type="KEGG" id="psco:LY89DRAFT_762078"/>